<dbReference type="PANTHER" id="PTHR46332">
    <property type="entry name" value="ASPARTATE BETA-HYDROXYLASE DOMAIN-CONTAINING PROTEIN 2"/>
    <property type="match status" value="1"/>
</dbReference>
<dbReference type="Pfam" id="PF05118">
    <property type="entry name" value="Asp_Arg_Hydrox"/>
    <property type="match status" value="1"/>
</dbReference>
<dbReference type="EMBL" id="VZPB01000001">
    <property type="protein sequence ID" value="KAB0585484.1"/>
    <property type="molecule type" value="Genomic_DNA"/>
</dbReference>
<evidence type="ECO:0000313" key="7">
    <source>
        <dbReference type="Proteomes" id="UP000430120"/>
    </source>
</evidence>
<proteinExistence type="inferred from homology"/>
<keyword evidence="7" id="KW-1185">Reference proteome</keyword>
<protein>
    <submittedName>
        <fullName evidence="6">Aspartyl/asparaginyl beta-hydroxylase domain-containing protein</fullName>
    </submittedName>
</protein>
<dbReference type="Proteomes" id="UP000430120">
    <property type="component" value="Unassembled WGS sequence"/>
</dbReference>
<evidence type="ECO:0000256" key="2">
    <source>
        <dbReference type="ARBA" id="ARBA00022964"/>
    </source>
</evidence>
<evidence type="ECO:0000313" key="6">
    <source>
        <dbReference type="EMBL" id="KAB0585484.1"/>
    </source>
</evidence>
<evidence type="ECO:0000256" key="3">
    <source>
        <dbReference type="ARBA" id="ARBA00023002"/>
    </source>
</evidence>
<dbReference type="Gene3D" id="2.60.120.330">
    <property type="entry name" value="B-lactam Antibiotic, Isopenicillin N Synthase, Chain"/>
    <property type="match status" value="1"/>
</dbReference>
<keyword evidence="4" id="KW-1133">Transmembrane helix</keyword>
<feature type="transmembrane region" description="Helical" evidence="4">
    <location>
        <begin position="283"/>
        <end position="300"/>
    </location>
</feature>
<dbReference type="GO" id="GO:0051213">
    <property type="term" value="F:dioxygenase activity"/>
    <property type="evidence" value="ECO:0007669"/>
    <property type="project" value="UniProtKB-KW"/>
</dbReference>
<keyword evidence="3" id="KW-0560">Oxidoreductase</keyword>
<sequence>MPPLRYWVLAIFVASALYAHFRGKVRFGLVRALTDFTVLLAPVNALLYLGSKVPAKAFLEPKDFPDLKPLQDHWQEIREEALRLNDEGFIKAAEGYTDIGFNSFFRTGWKRFYLKWYGDDLPSAAKLCPRTVELVNQIPGIKAAMFTSLPPGARLVRHRDPFAGSIRYHLGLVTPNSDDCFIEVDGERRSWRDGEPMMFDETYIHFAENKTDHQRVILFCDVERPVYTAPLAWFNRFFGRIVLNAARTQNVEGESIGMVNKIFAHGYKLRLAGKALKAKSRPTYYVLKWVAILGALYLIFR</sequence>
<keyword evidence="2" id="KW-0223">Dioxygenase</keyword>
<feature type="transmembrane region" description="Helical" evidence="4">
    <location>
        <begin position="6"/>
        <end position="21"/>
    </location>
</feature>
<dbReference type="PANTHER" id="PTHR46332:SF5">
    <property type="entry name" value="ASPARTATE BETA-HYDROXYLASE DOMAIN CONTAINING 2"/>
    <property type="match status" value="1"/>
</dbReference>
<evidence type="ECO:0000259" key="5">
    <source>
        <dbReference type="Pfam" id="PF05118"/>
    </source>
</evidence>
<organism evidence="6 7">
    <name type="scientific">Ideonella dechloratans</name>
    <dbReference type="NCBI Taxonomy" id="36863"/>
    <lineage>
        <taxon>Bacteria</taxon>
        <taxon>Pseudomonadati</taxon>
        <taxon>Pseudomonadota</taxon>
        <taxon>Betaproteobacteria</taxon>
        <taxon>Burkholderiales</taxon>
        <taxon>Sphaerotilaceae</taxon>
        <taxon>Ideonella</taxon>
    </lineage>
</organism>
<accession>A0A643FL85</accession>
<evidence type="ECO:0000256" key="1">
    <source>
        <dbReference type="ARBA" id="ARBA00007730"/>
    </source>
</evidence>
<comment type="similarity">
    <text evidence="1">Belongs to the aspartyl/asparaginyl beta-hydroxylase family.</text>
</comment>
<dbReference type="InterPro" id="IPR027443">
    <property type="entry name" value="IPNS-like_sf"/>
</dbReference>
<evidence type="ECO:0000256" key="4">
    <source>
        <dbReference type="SAM" id="Phobius"/>
    </source>
</evidence>
<dbReference type="OrthoDB" id="21665at2"/>
<keyword evidence="4" id="KW-0812">Transmembrane</keyword>
<gene>
    <name evidence="6" type="ORF">F7Q92_00100</name>
</gene>
<dbReference type="InterPro" id="IPR051821">
    <property type="entry name" value="Asp/Asn_beta-hydroxylase"/>
</dbReference>
<feature type="domain" description="Aspartyl/asparaginy/proline hydroxylase" evidence="5">
    <location>
        <begin position="72"/>
        <end position="225"/>
    </location>
</feature>
<dbReference type="InterPro" id="IPR007803">
    <property type="entry name" value="Asp/Arg/Pro-Hydrxlase"/>
</dbReference>
<dbReference type="AlphaFoldDB" id="A0A643FL85"/>
<keyword evidence="4" id="KW-0472">Membrane</keyword>
<dbReference type="SUPFAM" id="SSF51197">
    <property type="entry name" value="Clavaminate synthase-like"/>
    <property type="match status" value="1"/>
</dbReference>
<name>A0A643FL85_IDEDE</name>
<comment type="caution">
    <text evidence="6">The sequence shown here is derived from an EMBL/GenBank/DDBJ whole genome shotgun (WGS) entry which is preliminary data.</text>
</comment>
<reference evidence="6 7" key="1">
    <citation type="submission" date="2019-09" db="EMBL/GenBank/DDBJ databases">
        <title>Draft genome sequences of 48 bacterial type strains from the CCUG.</title>
        <authorList>
            <person name="Tunovic T."/>
            <person name="Pineiro-Iglesias B."/>
            <person name="Unosson C."/>
            <person name="Inganas E."/>
            <person name="Ohlen M."/>
            <person name="Cardew S."/>
            <person name="Jensie-Markopoulos S."/>
            <person name="Salva-Serra F."/>
            <person name="Jaen-Luchoro D."/>
            <person name="Karlsson R."/>
            <person name="Svensson-Stadler L."/>
            <person name="Chun J."/>
            <person name="Moore E."/>
        </authorList>
    </citation>
    <scope>NUCLEOTIDE SEQUENCE [LARGE SCALE GENOMIC DNA]</scope>
    <source>
        <strain evidence="6 7">CCUG 30977</strain>
    </source>
</reference>